<sequence length="50" mass="5919">MKKRNIVLISLDEVRADNLSCYGYEKIQTPNIDKIAKEVVFPLYRYLQKT</sequence>
<dbReference type="InterPro" id="IPR000917">
    <property type="entry name" value="Sulfatase_N"/>
</dbReference>
<gene>
    <name evidence="2" type="ORF">S06H3_09884</name>
</gene>
<proteinExistence type="predicted"/>
<dbReference type="Gene3D" id="3.40.720.10">
    <property type="entry name" value="Alkaline Phosphatase, subunit A"/>
    <property type="match status" value="1"/>
</dbReference>
<dbReference type="EMBL" id="BARV01004454">
    <property type="protein sequence ID" value="GAI18006.1"/>
    <property type="molecule type" value="Genomic_DNA"/>
</dbReference>
<organism evidence="2">
    <name type="scientific">marine sediment metagenome</name>
    <dbReference type="NCBI Taxonomy" id="412755"/>
    <lineage>
        <taxon>unclassified sequences</taxon>
        <taxon>metagenomes</taxon>
        <taxon>ecological metagenomes</taxon>
    </lineage>
</organism>
<dbReference type="SUPFAM" id="SSF53649">
    <property type="entry name" value="Alkaline phosphatase-like"/>
    <property type="match status" value="1"/>
</dbReference>
<comment type="caution">
    <text evidence="2">The sequence shown here is derived from an EMBL/GenBank/DDBJ whole genome shotgun (WGS) entry which is preliminary data.</text>
</comment>
<dbReference type="AlphaFoldDB" id="X1MIZ0"/>
<reference evidence="2" key="1">
    <citation type="journal article" date="2014" name="Front. Microbiol.">
        <title>High frequency of phylogenetically diverse reductive dehalogenase-homologous genes in deep subseafloor sedimentary metagenomes.</title>
        <authorList>
            <person name="Kawai M."/>
            <person name="Futagami T."/>
            <person name="Toyoda A."/>
            <person name="Takaki Y."/>
            <person name="Nishi S."/>
            <person name="Hori S."/>
            <person name="Arai W."/>
            <person name="Tsubouchi T."/>
            <person name="Morono Y."/>
            <person name="Uchiyama I."/>
            <person name="Ito T."/>
            <person name="Fujiyama A."/>
            <person name="Inagaki F."/>
            <person name="Takami H."/>
        </authorList>
    </citation>
    <scope>NUCLEOTIDE SEQUENCE</scope>
    <source>
        <strain evidence="2">Expedition CK06-06</strain>
    </source>
</reference>
<name>X1MIZ0_9ZZZZ</name>
<protein>
    <recommendedName>
        <fullName evidence="1">Sulfatase N-terminal domain-containing protein</fullName>
    </recommendedName>
</protein>
<dbReference type="InterPro" id="IPR017850">
    <property type="entry name" value="Alkaline_phosphatase_core_sf"/>
</dbReference>
<dbReference type="Pfam" id="PF00884">
    <property type="entry name" value="Sulfatase"/>
    <property type="match status" value="1"/>
</dbReference>
<feature type="domain" description="Sulfatase N-terminal" evidence="1">
    <location>
        <begin position="4"/>
        <end position="40"/>
    </location>
</feature>
<evidence type="ECO:0000259" key="1">
    <source>
        <dbReference type="Pfam" id="PF00884"/>
    </source>
</evidence>
<evidence type="ECO:0000313" key="2">
    <source>
        <dbReference type="EMBL" id="GAI18006.1"/>
    </source>
</evidence>
<accession>X1MIZ0</accession>